<dbReference type="InterPro" id="IPR016032">
    <property type="entry name" value="Sig_transdc_resp-reg_C-effctor"/>
</dbReference>
<evidence type="ECO:0000313" key="3">
    <source>
        <dbReference type="EMBL" id="GAT67173.1"/>
    </source>
</evidence>
<comment type="caution">
    <text evidence="3">The sequence shown here is derived from an EMBL/GenBank/DDBJ whole genome shotgun (WGS) entry which is preliminary data.</text>
</comment>
<evidence type="ECO:0000259" key="2">
    <source>
        <dbReference type="PROSITE" id="PS50043"/>
    </source>
</evidence>
<dbReference type="InterPro" id="IPR036388">
    <property type="entry name" value="WH-like_DNA-bd_sf"/>
</dbReference>
<organism evidence="3 4">
    <name type="scientific">Planomonospora sphaerica</name>
    <dbReference type="NCBI Taxonomy" id="161355"/>
    <lineage>
        <taxon>Bacteria</taxon>
        <taxon>Bacillati</taxon>
        <taxon>Actinomycetota</taxon>
        <taxon>Actinomycetes</taxon>
        <taxon>Streptosporangiales</taxon>
        <taxon>Streptosporangiaceae</taxon>
        <taxon>Planomonospora</taxon>
    </lineage>
</organism>
<feature type="compositionally biased region" description="Basic residues" evidence="1">
    <location>
        <begin position="57"/>
        <end position="71"/>
    </location>
</feature>
<feature type="domain" description="HTH luxR-type" evidence="2">
    <location>
        <begin position="379"/>
        <end position="444"/>
    </location>
</feature>
<dbReference type="Proteomes" id="UP000077701">
    <property type="component" value="Unassembled WGS sequence"/>
</dbReference>
<sequence>MAPHPSGTAPRATGRHGRGSGSPGAACDARASREPATGLRDRAMSRLTREDRDRTGSPRHRPAVREHRRTGPRTAPGEPTPGGLRDRTAPGDTAPGGLRDRPGPSSPARPDGGRAARWAPGFSALGITPEAEEVYRYFLRHPGEDLGAAARSLPLSPEAVEAAVGTLRGLSLLDVSDRRRVVATAPQIGIERLIEARLDELNAEIRRVLATRDSIASFFEDRRRGEASASTLIERVEGLERVRQKLDDLSFFTHEETLCLHPGGPLSDAAIETARTLDARSLRRGVTVKSIYHHGALRHPPMAAYVRDVIDLGGQVHVTKEPMDRMVIFDRSVAVVPVDPRETARGALLVREPGLVSQLATYFDGLWQASEEPRGLAGPHREPPALSDLERRVLSALATADKDEVAARRLDVSVRTYRRYVADLMARLGAANRFQAALRAKEQNWI</sequence>
<keyword evidence="4" id="KW-1185">Reference proteome</keyword>
<dbReference type="SMART" id="SM00421">
    <property type="entry name" value="HTH_LUXR"/>
    <property type="match status" value="1"/>
</dbReference>
<evidence type="ECO:0000256" key="1">
    <source>
        <dbReference type="SAM" id="MobiDB-lite"/>
    </source>
</evidence>
<feature type="compositionally biased region" description="Basic and acidic residues" evidence="1">
    <location>
        <begin position="39"/>
        <end position="56"/>
    </location>
</feature>
<name>A0A161MB87_9ACTN</name>
<dbReference type="PANTHER" id="PTHR34293">
    <property type="entry name" value="HTH-TYPE TRANSCRIPTIONAL REGULATOR TRMBL2"/>
    <property type="match status" value="1"/>
</dbReference>
<dbReference type="AlphaFoldDB" id="A0A161MB87"/>
<dbReference type="EMBL" id="BDCX01000006">
    <property type="protein sequence ID" value="GAT67173.1"/>
    <property type="molecule type" value="Genomic_DNA"/>
</dbReference>
<proteinExistence type="predicted"/>
<dbReference type="PROSITE" id="PS50043">
    <property type="entry name" value="HTH_LUXR_2"/>
    <property type="match status" value="1"/>
</dbReference>
<accession>A0A161MB87</accession>
<feature type="region of interest" description="Disordered" evidence="1">
    <location>
        <begin position="1"/>
        <end position="117"/>
    </location>
</feature>
<reference evidence="4" key="2">
    <citation type="submission" date="2016-04" db="EMBL/GenBank/DDBJ databases">
        <title>Planomonospora sphaerica JCM9374 whole genome shotgun sequence.</title>
        <authorList>
            <person name="Suzuki T."/>
            <person name="Dohra H."/>
            <person name="Kodani S."/>
        </authorList>
    </citation>
    <scope>NUCLEOTIDE SEQUENCE [LARGE SCALE GENOMIC DNA]</scope>
    <source>
        <strain evidence="4">JCM 9374</strain>
    </source>
</reference>
<dbReference type="InterPro" id="IPR051797">
    <property type="entry name" value="TrmB-like"/>
</dbReference>
<protein>
    <submittedName>
        <fullName evidence="3">Response regulator receiver protein</fullName>
    </submittedName>
</protein>
<evidence type="ECO:0000313" key="4">
    <source>
        <dbReference type="Proteomes" id="UP000077701"/>
    </source>
</evidence>
<dbReference type="PANTHER" id="PTHR34293:SF1">
    <property type="entry name" value="HTH-TYPE TRANSCRIPTIONAL REGULATOR TRMBL2"/>
    <property type="match status" value="1"/>
</dbReference>
<reference evidence="3 4" key="1">
    <citation type="journal article" date="2016" name="Genome Announc.">
        <title>Draft Genome Sequence of Planomonospora sphaerica JCM9374, a Rare Actinomycete.</title>
        <authorList>
            <person name="Dohra H."/>
            <person name="Suzuki T."/>
            <person name="Inoue Y."/>
            <person name="Kodani S."/>
        </authorList>
    </citation>
    <scope>NUCLEOTIDE SEQUENCE [LARGE SCALE GENOMIC DNA]</scope>
    <source>
        <strain evidence="3 4">JCM 9374</strain>
    </source>
</reference>
<dbReference type="GO" id="GO:0006355">
    <property type="term" value="P:regulation of DNA-templated transcription"/>
    <property type="evidence" value="ECO:0007669"/>
    <property type="project" value="InterPro"/>
</dbReference>
<dbReference type="InterPro" id="IPR000792">
    <property type="entry name" value="Tscrpt_reg_LuxR_C"/>
</dbReference>
<gene>
    <name evidence="3" type="ORF">PS9374_02826</name>
</gene>
<dbReference type="GO" id="GO:0003677">
    <property type="term" value="F:DNA binding"/>
    <property type="evidence" value="ECO:0007669"/>
    <property type="project" value="InterPro"/>
</dbReference>
<dbReference type="Gene3D" id="1.10.10.10">
    <property type="entry name" value="Winged helix-like DNA-binding domain superfamily/Winged helix DNA-binding domain"/>
    <property type="match status" value="1"/>
</dbReference>
<dbReference type="STRING" id="161355.PS9374_02826"/>
<dbReference type="SUPFAM" id="SSF46894">
    <property type="entry name" value="C-terminal effector domain of the bipartite response regulators"/>
    <property type="match status" value="1"/>
</dbReference>